<reference evidence="12" key="1">
    <citation type="submission" date="2020-10" db="EMBL/GenBank/DDBJ databases">
        <authorList>
            <person name="Castelo-Branco R."/>
            <person name="Eusebio N."/>
            <person name="Adriana R."/>
            <person name="Vieira A."/>
            <person name="Brugerolle De Fraissinette N."/>
            <person name="Rezende De Castro R."/>
            <person name="Schneider M.P."/>
            <person name="Vasconcelos V."/>
            <person name="Leao P.N."/>
        </authorList>
    </citation>
    <scope>NUCLEOTIDE SEQUENCE</scope>
    <source>
        <strain evidence="12">LEGE 11480</strain>
    </source>
</reference>
<dbReference type="SMART" id="SM00086">
    <property type="entry name" value="PAC"/>
    <property type="match status" value="2"/>
</dbReference>
<dbReference type="SUPFAM" id="SSF55874">
    <property type="entry name" value="ATPase domain of HSP90 chaperone/DNA topoisomerase II/histidine kinase"/>
    <property type="match status" value="1"/>
</dbReference>
<feature type="domain" description="PAS" evidence="10">
    <location>
        <begin position="195"/>
        <end position="239"/>
    </location>
</feature>
<feature type="domain" description="Histidine kinase" evidence="9">
    <location>
        <begin position="339"/>
        <end position="598"/>
    </location>
</feature>
<dbReference type="InterPro" id="IPR000014">
    <property type="entry name" value="PAS"/>
</dbReference>
<dbReference type="EC" id="2.7.13.3" evidence="2"/>
<dbReference type="Proteomes" id="UP000625316">
    <property type="component" value="Unassembled WGS sequence"/>
</dbReference>
<dbReference type="InterPro" id="IPR036890">
    <property type="entry name" value="HATPase_C_sf"/>
</dbReference>
<dbReference type="CDD" id="cd00082">
    <property type="entry name" value="HisKA"/>
    <property type="match status" value="1"/>
</dbReference>
<dbReference type="PROSITE" id="PS50113">
    <property type="entry name" value="PAC"/>
    <property type="match status" value="2"/>
</dbReference>
<dbReference type="InterPro" id="IPR001610">
    <property type="entry name" value="PAC"/>
</dbReference>
<evidence type="ECO:0000259" key="11">
    <source>
        <dbReference type="PROSITE" id="PS50113"/>
    </source>
</evidence>
<evidence type="ECO:0000256" key="7">
    <source>
        <dbReference type="SAM" id="Coils"/>
    </source>
</evidence>
<proteinExistence type="predicted"/>
<dbReference type="Gene3D" id="1.10.287.130">
    <property type="match status" value="1"/>
</dbReference>
<name>A0A928VKR8_9CYAN</name>
<evidence type="ECO:0000256" key="6">
    <source>
        <dbReference type="ARBA" id="ARBA00023012"/>
    </source>
</evidence>
<dbReference type="CDD" id="cd00130">
    <property type="entry name" value="PAS"/>
    <property type="match status" value="2"/>
</dbReference>
<sequence length="616" mass="69816">MVQNADQPGSDPSNPPCSPNQLTPHREQALLNEILELQNLVAQLQQQNQDLQATETALHERETQFQVLVENSQDLIYTHSTRGIIEYIAPSVSNVLGYDAAHFLGQSFTDFLHPEDTDRLIQIFQQMHLSGEPKLGIIMRLKHRDGRYRWLSSNLTPIIEEDGQINSYQGLARNVTERFKFEEERRKIQDHVRSTHAFLKNILNHLPDPIFVQDNQGKFVLSNEAMCELVNLPPHRVIGTFSHDILPIDVAKEFYLSTKTALETGQPQTTEVFYPHPDGTTRFVSAKRSIYTDANNYKFIIGSIRDLTDHRATEDRLKAIQLQLIRNEKMSALGMMIAGIAHEIKNPLHFIGGNLFPLEQSFTALFRYLETYDQSVTEPSADLKAVIESGEIEFLKEDLPKLIKSMNLGVERMQEIVQSLQIFARNDTDCRQIANLHEGLDSTLLILKPRLKACGERPQIEIMRDYGDLPSLECYPGQLNQVFMNLLGNAIDALEEANTQIHQRQDAETWQPTISIATQVHNGETIQILVQDNGNGLSFENQARLFKQAFTTKPIGKGTGMGMTISNQIITERHQGHIVFSSTPHIGTTFSIMLPIHLDEADNNDNNPSTDINQLR</sequence>
<organism evidence="12 13">
    <name type="scientific">Romeriopsis navalis LEGE 11480</name>
    <dbReference type="NCBI Taxonomy" id="2777977"/>
    <lineage>
        <taxon>Bacteria</taxon>
        <taxon>Bacillati</taxon>
        <taxon>Cyanobacteriota</taxon>
        <taxon>Cyanophyceae</taxon>
        <taxon>Leptolyngbyales</taxon>
        <taxon>Leptolyngbyaceae</taxon>
        <taxon>Romeriopsis</taxon>
        <taxon>Romeriopsis navalis</taxon>
    </lineage>
</organism>
<evidence type="ECO:0000256" key="4">
    <source>
        <dbReference type="ARBA" id="ARBA00022679"/>
    </source>
</evidence>
<dbReference type="SMART" id="SM00388">
    <property type="entry name" value="HisKA"/>
    <property type="match status" value="1"/>
</dbReference>
<keyword evidence="4" id="KW-0808">Transferase</keyword>
<evidence type="ECO:0000259" key="9">
    <source>
        <dbReference type="PROSITE" id="PS50109"/>
    </source>
</evidence>
<dbReference type="PROSITE" id="PS50109">
    <property type="entry name" value="HIS_KIN"/>
    <property type="match status" value="1"/>
</dbReference>
<dbReference type="Gene3D" id="3.30.450.20">
    <property type="entry name" value="PAS domain"/>
    <property type="match status" value="2"/>
</dbReference>
<dbReference type="NCBIfam" id="TIGR00229">
    <property type="entry name" value="sensory_box"/>
    <property type="match status" value="2"/>
</dbReference>
<dbReference type="SMART" id="SM00091">
    <property type="entry name" value="PAS"/>
    <property type="match status" value="2"/>
</dbReference>
<comment type="caution">
    <text evidence="12">The sequence shown here is derived from an EMBL/GenBank/DDBJ whole genome shotgun (WGS) entry which is preliminary data.</text>
</comment>
<dbReference type="InterPro" id="IPR000700">
    <property type="entry name" value="PAS-assoc_C"/>
</dbReference>
<dbReference type="PANTHER" id="PTHR43304:SF1">
    <property type="entry name" value="PAC DOMAIN-CONTAINING PROTEIN"/>
    <property type="match status" value="1"/>
</dbReference>
<feature type="region of interest" description="Disordered" evidence="8">
    <location>
        <begin position="1"/>
        <end position="23"/>
    </location>
</feature>
<dbReference type="InterPro" id="IPR036097">
    <property type="entry name" value="HisK_dim/P_sf"/>
</dbReference>
<dbReference type="InterPro" id="IPR003594">
    <property type="entry name" value="HATPase_dom"/>
</dbReference>
<dbReference type="Gene3D" id="3.30.565.10">
    <property type="entry name" value="Histidine kinase-like ATPase, C-terminal domain"/>
    <property type="match status" value="1"/>
</dbReference>
<evidence type="ECO:0000256" key="3">
    <source>
        <dbReference type="ARBA" id="ARBA00022553"/>
    </source>
</evidence>
<keyword evidence="5" id="KW-0418">Kinase</keyword>
<feature type="domain" description="PAC" evidence="11">
    <location>
        <begin position="135"/>
        <end position="187"/>
    </location>
</feature>
<evidence type="ECO:0000256" key="2">
    <source>
        <dbReference type="ARBA" id="ARBA00012438"/>
    </source>
</evidence>
<dbReference type="EMBL" id="JADEXQ010000002">
    <property type="protein sequence ID" value="MBE9028345.1"/>
    <property type="molecule type" value="Genomic_DNA"/>
</dbReference>
<dbReference type="SMART" id="SM00387">
    <property type="entry name" value="HATPase_c"/>
    <property type="match status" value="1"/>
</dbReference>
<evidence type="ECO:0000313" key="13">
    <source>
        <dbReference type="Proteomes" id="UP000625316"/>
    </source>
</evidence>
<feature type="domain" description="PAC" evidence="11">
    <location>
        <begin position="268"/>
        <end position="319"/>
    </location>
</feature>
<dbReference type="AlphaFoldDB" id="A0A928VKR8"/>
<dbReference type="SUPFAM" id="SSF55785">
    <property type="entry name" value="PYP-like sensor domain (PAS domain)"/>
    <property type="match status" value="2"/>
</dbReference>
<keyword evidence="6" id="KW-0902">Two-component regulatory system</keyword>
<evidence type="ECO:0000259" key="10">
    <source>
        <dbReference type="PROSITE" id="PS50112"/>
    </source>
</evidence>
<dbReference type="InterPro" id="IPR052162">
    <property type="entry name" value="Sensor_kinase/Photoreceptor"/>
</dbReference>
<dbReference type="GO" id="GO:0000155">
    <property type="term" value="F:phosphorelay sensor kinase activity"/>
    <property type="evidence" value="ECO:0007669"/>
    <property type="project" value="InterPro"/>
</dbReference>
<dbReference type="InterPro" id="IPR013656">
    <property type="entry name" value="PAS_4"/>
</dbReference>
<feature type="domain" description="PAS" evidence="10">
    <location>
        <begin position="61"/>
        <end position="131"/>
    </location>
</feature>
<comment type="catalytic activity">
    <reaction evidence="1">
        <text>ATP + protein L-histidine = ADP + protein N-phospho-L-histidine.</text>
        <dbReference type="EC" id="2.7.13.3"/>
    </reaction>
</comment>
<dbReference type="Pfam" id="PF08447">
    <property type="entry name" value="PAS_3"/>
    <property type="match status" value="1"/>
</dbReference>
<dbReference type="InterPro" id="IPR035965">
    <property type="entry name" value="PAS-like_dom_sf"/>
</dbReference>
<dbReference type="Pfam" id="PF02518">
    <property type="entry name" value="HATPase_c"/>
    <property type="match status" value="1"/>
</dbReference>
<accession>A0A928VKR8</accession>
<dbReference type="PROSITE" id="PS50112">
    <property type="entry name" value="PAS"/>
    <property type="match status" value="2"/>
</dbReference>
<evidence type="ECO:0000256" key="8">
    <source>
        <dbReference type="SAM" id="MobiDB-lite"/>
    </source>
</evidence>
<dbReference type="Pfam" id="PF08448">
    <property type="entry name" value="PAS_4"/>
    <property type="match status" value="1"/>
</dbReference>
<keyword evidence="3" id="KW-0597">Phosphoprotein</keyword>
<keyword evidence="7" id="KW-0175">Coiled coil</keyword>
<evidence type="ECO:0000313" key="12">
    <source>
        <dbReference type="EMBL" id="MBE9028345.1"/>
    </source>
</evidence>
<feature type="compositionally biased region" description="Polar residues" evidence="8">
    <location>
        <begin position="1"/>
        <end position="12"/>
    </location>
</feature>
<feature type="coiled-coil region" evidence="7">
    <location>
        <begin position="27"/>
        <end position="64"/>
    </location>
</feature>
<dbReference type="InterPro" id="IPR003661">
    <property type="entry name" value="HisK_dim/P_dom"/>
</dbReference>
<dbReference type="SUPFAM" id="SSF47384">
    <property type="entry name" value="Homodimeric domain of signal transducing histidine kinase"/>
    <property type="match status" value="1"/>
</dbReference>
<dbReference type="InterPro" id="IPR013655">
    <property type="entry name" value="PAS_fold_3"/>
</dbReference>
<protein>
    <recommendedName>
        <fullName evidence="2">histidine kinase</fullName>
        <ecNumber evidence="2">2.7.13.3</ecNumber>
    </recommendedName>
</protein>
<keyword evidence="13" id="KW-1185">Reference proteome</keyword>
<evidence type="ECO:0000256" key="5">
    <source>
        <dbReference type="ARBA" id="ARBA00022777"/>
    </source>
</evidence>
<evidence type="ECO:0000256" key="1">
    <source>
        <dbReference type="ARBA" id="ARBA00000085"/>
    </source>
</evidence>
<dbReference type="InterPro" id="IPR004358">
    <property type="entry name" value="Sig_transdc_His_kin-like_C"/>
</dbReference>
<dbReference type="RefSeq" id="WP_264323166.1">
    <property type="nucleotide sequence ID" value="NZ_JADEXQ010000002.1"/>
</dbReference>
<dbReference type="InterPro" id="IPR005467">
    <property type="entry name" value="His_kinase_dom"/>
</dbReference>
<gene>
    <name evidence="12" type="ORF">IQ266_01080</name>
</gene>
<dbReference type="PRINTS" id="PR00344">
    <property type="entry name" value="BCTRLSENSOR"/>
</dbReference>
<dbReference type="PANTHER" id="PTHR43304">
    <property type="entry name" value="PHYTOCHROME-LIKE PROTEIN CPH1"/>
    <property type="match status" value="1"/>
</dbReference>